<proteinExistence type="predicted"/>
<accession>A0ABU7DIW2</accession>
<dbReference type="Proteomes" id="UP001352852">
    <property type="component" value="Unassembled WGS sequence"/>
</dbReference>
<evidence type="ECO:0000313" key="1">
    <source>
        <dbReference type="EMBL" id="MED6274184.1"/>
    </source>
</evidence>
<gene>
    <name evidence="1" type="ORF">CHARACLAT_013864</name>
</gene>
<keyword evidence="2" id="KW-1185">Reference proteome</keyword>
<protein>
    <submittedName>
        <fullName evidence="1">Uncharacterized protein</fullName>
    </submittedName>
</protein>
<dbReference type="EMBL" id="JAHUTJ010025607">
    <property type="protein sequence ID" value="MED6274184.1"/>
    <property type="molecule type" value="Genomic_DNA"/>
</dbReference>
<sequence>MLAYWKQRPCNVQYSILGWASFSKNYCIHAAWHRGRQRVVLLRCNGSASCFDSGLHVICIVGSGVSSFSLQYFIDSLWVSGQASLLVNQKQNHHSDCTSFWYLWLCGQVPIPAGNLTSISIKLEGSMKCSKNSW</sequence>
<organism evidence="1 2">
    <name type="scientific">Characodon lateralis</name>
    <dbReference type="NCBI Taxonomy" id="208331"/>
    <lineage>
        <taxon>Eukaryota</taxon>
        <taxon>Metazoa</taxon>
        <taxon>Chordata</taxon>
        <taxon>Craniata</taxon>
        <taxon>Vertebrata</taxon>
        <taxon>Euteleostomi</taxon>
        <taxon>Actinopterygii</taxon>
        <taxon>Neopterygii</taxon>
        <taxon>Teleostei</taxon>
        <taxon>Neoteleostei</taxon>
        <taxon>Acanthomorphata</taxon>
        <taxon>Ovalentaria</taxon>
        <taxon>Atherinomorphae</taxon>
        <taxon>Cyprinodontiformes</taxon>
        <taxon>Goodeidae</taxon>
        <taxon>Characodon</taxon>
    </lineage>
</organism>
<evidence type="ECO:0000313" key="2">
    <source>
        <dbReference type="Proteomes" id="UP001352852"/>
    </source>
</evidence>
<reference evidence="1 2" key="1">
    <citation type="submission" date="2021-06" db="EMBL/GenBank/DDBJ databases">
        <authorList>
            <person name="Palmer J.M."/>
        </authorList>
    </citation>
    <scope>NUCLEOTIDE SEQUENCE [LARGE SCALE GENOMIC DNA]</scope>
    <source>
        <strain evidence="1 2">CL_MEX2019</strain>
        <tissue evidence="1">Muscle</tissue>
    </source>
</reference>
<name>A0ABU7DIW2_9TELE</name>
<comment type="caution">
    <text evidence="1">The sequence shown here is derived from an EMBL/GenBank/DDBJ whole genome shotgun (WGS) entry which is preliminary data.</text>
</comment>